<proteinExistence type="predicted"/>
<sequence length="652" mass="72066">MGMLNSIVDLWLRQIRHAEKVKFRQFGKTAQRAWRFLGKDNKGVYDDDDDYQFLQQPQHRTRRNLTTEYCRLMLPYVHHKVPTRLVTPSRPRVPAALLGMPPGVPAPDSPVQQQDNVRAWLMNWFLNWSPGQYDLRGEGRKSTTEALIKGRGIVWHEMFHTPYGPIPGSFYDSVDGLLIDPDCEHSLRDAGWIARKRRRSVWQVAEEFGIPPDDLRGAYRSHLQKSSDEVQGDTATDAENDAADDEASSEAKGRGDIVEYWEIYTRGVGLGHVYDTASDELKEVATAADQLGQNLYLAICPGLPWPMNLSPALLASDDVAGRITAALQWPIPFFMQSENPWPMTPLDFYPGTDSPWPSSPLEPAMPLQVFLDLAYGFLMGRVGVTSRQMAVVSESLQEAFVEALEKGSDLEIVAVKGSVQKVVKDMFAVVQFPEISTDLYTIIQMVEQAFRMAMGTDSLLYGGEGARQIRSSAEAQIRQGNLMSRPEDMAECGERFQSDIARAEGFMARVAVAPQTVAPLLSEEMAAMGPMGQPQMGRLTQTWAALVNADPARASMELAYTIEAGSGRRKNKQKQQDDVGMLNQTIFPALLGFAQSTGNSGPINALIEFIGEAFEVDLSKMQIPIMVPQPPAAPATQGPPPPRAGAPANQGV</sequence>
<name>A0A0F9K8Y7_9ZZZZ</name>
<reference evidence="2" key="1">
    <citation type="journal article" date="2015" name="Nature">
        <title>Complex archaea that bridge the gap between prokaryotes and eukaryotes.</title>
        <authorList>
            <person name="Spang A."/>
            <person name="Saw J.H."/>
            <person name="Jorgensen S.L."/>
            <person name="Zaremba-Niedzwiedzka K."/>
            <person name="Martijn J."/>
            <person name="Lind A.E."/>
            <person name="van Eijk R."/>
            <person name="Schleper C."/>
            <person name="Guy L."/>
            <person name="Ettema T.J."/>
        </authorList>
    </citation>
    <scope>NUCLEOTIDE SEQUENCE</scope>
</reference>
<protein>
    <recommendedName>
        <fullName evidence="3">Portal protein</fullName>
    </recommendedName>
</protein>
<accession>A0A0F9K8Y7</accession>
<organism evidence="2">
    <name type="scientific">marine sediment metagenome</name>
    <dbReference type="NCBI Taxonomy" id="412755"/>
    <lineage>
        <taxon>unclassified sequences</taxon>
        <taxon>metagenomes</taxon>
        <taxon>ecological metagenomes</taxon>
    </lineage>
</organism>
<gene>
    <name evidence="2" type="ORF">LCGC14_1664650</name>
</gene>
<dbReference type="EMBL" id="LAZR01014199">
    <property type="protein sequence ID" value="KKM18543.1"/>
    <property type="molecule type" value="Genomic_DNA"/>
</dbReference>
<dbReference type="AlphaFoldDB" id="A0A0F9K8Y7"/>
<evidence type="ECO:0000256" key="1">
    <source>
        <dbReference type="SAM" id="MobiDB-lite"/>
    </source>
</evidence>
<feature type="compositionally biased region" description="Pro residues" evidence="1">
    <location>
        <begin position="628"/>
        <end position="644"/>
    </location>
</feature>
<evidence type="ECO:0008006" key="3">
    <source>
        <dbReference type="Google" id="ProtNLM"/>
    </source>
</evidence>
<feature type="region of interest" description="Disordered" evidence="1">
    <location>
        <begin position="628"/>
        <end position="652"/>
    </location>
</feature>
<feature type="region of interest" description="Disordered" evidence="1">
    <location>
        <begin position="222"/>
        <end position="251"/>
    </location>
</feature>
<comment type="caution">
    <text evidence="2">The sequence shown here is derived from an EMBL/GenBank/DDBJ whole genome shotgun (WGS) entry which is preliminary data.</text>
</comment>
<feature type="compositionally biased region" description="Acidic residues" evidence="1">
    <location>
        <begin position="236"/>
        <end position="248"/>
    </location>
</feature>
<evidence type="ECO:0000313" key="2">
    <source>
        <dbReference type="EMBL" id="KKM18543.1"/>
    </source>
</evidence>